<evidence type="ECO:0000313" key="5">
    <source>
        <dbReference type="Proteomes" id="UP000320390"/>
    </source>
</evidence>
<gene>
    <name evidence="4" type="ORF">Poly30_52840</name>
</gene>
<feature type="compositionally biased region" description="Acidic residues" evidence="1">
    <location>
        <begin position="684"/>
        <end position="695"/>
    </location>
</feature>
<keyword evidence="2" id="KW-0472">Membrane</keyword>
<feature type="compositionally biased region" description="Gly residues" evidence="1">
    <location>
        <begin position="434"/>
        <end position="456"/>
    </location>
</feature>
<feature type="compositionally biased region" description="Pro residues" evidence="1">
    <location>
        <begin position="485"/>
        <end position="499"/>
    </location>
</feature>
<feature type="region of interest" description="Disordered" evidence="1">
    <location>
        <begin position="667"/>
        <end position="698"/>
    </location>
</feature>
<feature type="compositionally biased region" description="Polar residues" evidence="1">
    <location>
        <begin position="410"/>
        <end position="422"/>
    </location>
</feature>
<dbReference type="InterPro" id="IPR036388">
    <property type="entry name" value="WH-like_DNA-bd_sf"/>
</dbReference>
<evidence type="ECO:0000259" key="3">
    <source>
        <dbReference type="SMART" id="SM00843"/>
    </source>
</evidence>
<keyword evidence="2" id="KW-0812">Transmembrane</keyword>
<feature type="transmembrane region" description="Helical" evidence="2">
    <location>
        <begin position="158"/>
        <end position="178"/>
    </location>
</feature>
<dbReference type="Pfam" id="PF09397">
    <property type="entry name" value="FtsK_gamma"/>
    <property type="match status" value="1"/>
</dbReference>
<sequence length="1015" mass="105546">MSANFDDDVAGPFDGGPFDGDAGDRWEAPPGGEGVPAPRRESRYADDFRPGHGGHHPEGRAPGMSNHGSLQGGAESSGLELIGGLLFLAGCLPAAAVAKAILDGTNLAAPGLGGTAALAAKVAHWLGPWAALITSAAIAVLGALMVLGSLRTEPLRRVAGVLVSGLGLAAVMGAVAPQTTQGLVSGGGQIGFGTGGAMASWLGTWAGVLLGLAVIAGAVWLGFVQSAPEFDEDDGLGPIVERDELPRASAGSALAKAAGAAASVGAAAAAAGASIFKREPRTEAEILKGRANRQRRVSNKKVRRAGAPVTLGDALARGGTEGVSHDEAAALAPDDKTLAYMEDVWRRASHSMEQPQPIPPSPYPEDVRLKGLIPEGAAPLEPRPGQPSAPAGSGRSAAAHSHRQGHATPNYGSHGSASQNYGTPAPASDPYGVAGHGAAGHGAAGHGAAGGHGAGPFGSSAGTPREDVAPFDFDDELSAPKPLNQVPPPSAPLPAPPKFAPYTPSTPELRETDPFGTSGSYGGLSPEEAAAYKAAILREGASATGPSELPHGVKPFVPRSPEDEASEAAAEASARSVDDDVDPGLPSFEVTEVPAPSGMGTTVAGAGSVLFPGHDGFVGKDPMAKQAMQAGAMPASVSPPPRPAWEVGYDDEDDDVAVNLSPEVLETIPDVDPSGRWQRREEGFDADDSREEYEDMTPPSMSVLDELLAQAEASESAFAETEARGVDDGVLDLSQAAEAEAEAEVEVEAEVEAEVEPEAELEIEDAIELEAEEISAEDEPEEDDEEAEYEEEAELEEDEEEEYEYVDEDGNPIDPADLGEEYEFVEEDEDAEEDEDEDEEAEYEEYEEAEEDDEDADDEEAAEYEEEDGEESEEDEDEPGEEESEYEEYEDEDEEEAAESEDVILEPQAPPAPVAPSAAALAESDPEKSPESGADEAPEGLSGDGQRLLDAGRLVVTKDRAAVSVIQKGFDVEFAEACSILEALFAEGLIGPYQEGKKRAILMSLDEWEGRFAHS</sequence>
<feature type="region of interest" description="Disordered" evidence="1">
    <location>
        <begin position="349"/>
        <end position="368"/>
    </location>
</feature>
<dbReference type="SMART" id="SM00843">
    <property type="entry name" value="Ftsk_gamma"/>
    <property type="match status" value="1"/>
</dbReference>
<feature type="region of interest" description="Disordered" evidence="1">
    <location>
        <begin position="375"/>
        <end position="524"/>
    </location>
</feature>
<feature type="compositionally biased region" description="Low complexity" evidence="1">
    <location>
        <begin position="388"/>
        <end position="399"/>
    </location>
</feature>
<proteinExistence type="predicted"/>
<keyword evidence="2" id="KW-1133">Transmembrane helix</keyword>
<dbReference type="AlphaFoldDB" id="A0A518F066"/>
<feature type="compositionally biased region" description="Acidic residues" evidence="1">
    <location>
        <begin position="739"/>
        <end position="904"/>
    </location>
</feature>
<reference evidence="4 5" key="1">
    <citation type="submission" date="2019-02" db="EMBL/GenBank/DDBJ databases">
        <title>Deep-cultivation of Planctomycetes and their phenomic and genomic characterization uncovers novel biology.</title>
        <authorList>
            <person name="Wiegand S."/>
            <person name="Jogler M."/>
            <person name="Boedeker C."/>
            <person name="Pinto D."/>
            <person name="Vollmers J."/>
            <person name="Rivas-Marin E."/>
            <person name="Kohn T."/>
            <person name="Peeters S.H."/>
            <person name="Heuer A."/>
            <person name="Rast P."/>
            <person name="Oberbeckmann S."/>
            <person name="Bunk B."/>
            <person name="Jeske O."/>
            <person name="Meyerdierks A."/>
            <person name="Storesund J.E."/>
            <person name="Kallscheuer N."/>
            <person name="Luecker S."/>
            <person name="Lage O.M."/>
            <person name="Pohl T."/>
            <person name="Merkel B.J."/>
            <person name="Hornburger P."/>
            <person name="Mueller R.-W."/>
            <person name="Bruemmer F."/>
            <person name="Labrenz M."/>
            <person name="Spormann A.M."/>
            <person name="Op den Camp H."/>
            <person name="Overmann J."/>
            <person name="Amann R."/>
            <person name="Jetten M.S.M."/>
            <person name="Mascher T."/>
            <person name="Medema M.H."/>
            <person name="Devos D.P."/>
            <person name="Kaster A.-K."/>
            <person name="Ovreas L."/>
            <person name="Rohde M."/>
            <person name="Galperin M.Y."/>
            <person name="Jogler C."/>
        </authorList>
    </citation>
    <scope>NUCLEOTIDE SEQUENCE [LARGE SCALE GENOMIC DNA]</scope>
    <source>
        <strain evidence="4 5">Poly30</strain>
    </source>
</reference>
<dbReference type="SUPFAM" id="SSF46785">
    <property type="entry name" value="Winged helix' DNA-binding domain"/>
    <property type="match status" value="1"/>
</dbReference>
<dbReference type="RefSeq" id="WP_145204588.1">
    <property type="nucleotide sequence ID" value="NZ_CP036434.1"/>
</dbReference>
<feature type="transmembrane region" description="Helical" evidence="2">
    <location>
        <begin position="81"/>
        <end position="102"/>
    </location>
</feature>
<dbReference type="EMBL" id="CP036434">
    <property type="protein sequence ID" value="QDV09725.1"/>
    <property type="molecule type" value="Genomic_DNA"/>
</dbReference>
<feature type="transmembrane region" description="Helical" evidence="2">
    <location>
        <begin position="198"/>
        <end position="223"/>
    </location>
</feature>
<feature type="compositionally biased region" description="Basic and acidic residues" evidence="1">
    <location>
        <begin position="38"/>
        <end position="59"/>
    </location>
</feature>
<name>A0A518F066_9BACT</name>
<organism evidence="4 5">
    <name type="scientific">Saltatorellus ferox</name>
    <dbReference type="NCBI Taxonomy" id="2528018"/>
    <lineage>
        <taxon>Bacteria</taxon>
        <taxon>Pseudomonadati</taxon>
        <taxon>Planctomycetota</taxon>
        <taxon>Planctomycetia</taxon>
        <taxon>Planctomycetia incertae sedis</taxon>
        <taxon>Saltatorellus</taxon>
    </lineage>
</organism>
<feature type="region of interest" description="Disordered" evidence="1">
    <location>
        <begin position="737"/>
        <end position="946"/>
    </location>
</feature>
<dbReference type="Gene3D" id="1.10.10.10">
    <property type="entry name" value="Winged helix-like DNA-binding domain superfamily/Winged helix DNA-binding domain"/>
    <property type="match status" value="1"/>
</dbReference>
<evidence type="ECO:0000313" key="4">
    <source>
        <dbReference type="EMBL" id="QDV09725.1"/>
    </source>
</evidence>
<protein>
    <submittedName>
        <fullName evidence="4">FtsK-like domain-containing protein</fullName>
    </submittedName>
</protein>
<dbReference type="InterPro" id="IPR018541">
    <property type="entry name" value="Ftsk_gamma"/>
</dbReference>
<feature type="region of interest" description="Disordered" evidence="1">
    <location>
        <begin position="1"/>
        <end position="72"/>
    </location>
</feature>
<evidence type="ECO:0000256" key="2">
    <source>
        <dbReference type="SAM" id="Phobius"/>
    </source>
</evidence>
<evidence type="ECO:0000256" key="1">
    <source>
        <dbReference type="SAM" id="MobiDB-lite"/>
    </source>
</evidence>
<feature type="domain" description="FtsK gamma" evidence="3">
    <location>
        <begin position="942"/>
        <end position="1006"/>
    </location>
</feature>
<accession>A0A518F066</accession>
<dbReference type="Proteomes" id="UP000320390">
    <property type="component" value="Chromosome"/>
</dbReference>
<keyword evidence="5" id="KW-1185">Reference proteome</keyword>
<feature type="region of interest" description="Disordered" evidence="1">
    <location>
        <begin position="542"/>
        <end position="649"/>
    </location>
</feature>
<dbReference type="InterPro" id="IPR036390">
    <property type="entry name" value="WH_DNA-bd_sf"/>
</dbReference>
<feature type="transmembrane region" description="Helical" evidence="2">
    <location>
        <begin position="122"/>
        <end position="146"/>
    </location>
</feature>